<evidence type="ECO:0000256" key="1">
    <source>
        <dbReference type="SAM" id="SignalP"/>
    </source>
</evidence>
<feature type="signal peptide" evidence="1">
    <location>
        <begin position="1"/>
        <end position="22"/>
    </location>
</feature>
<dbReference type="AlphaFoldDB" id="A0A927BS39"/>
<dbReference type="InterPro" id="IPR019606">
    <property type="entry name" value="GerMN"/>
</dbReference>
<feature type="domain" description="GerMN" evidence="2">
    <location>
        <begin position="245"/>
        <end position="331"/>
    </location>
</feature>
<evidence type="ECO:0000259" key="2">
    <source>
        <dbReference type="SMART" id="SM00909"/>
    </source>
</evidence>
<evidence type="ECO:0000313" key="4">
    <source>
        <dbReference type="Proteomes" id="UP000621560"/>
    </source>
</evidence>
<sequence length="351" mass="37556">MIHAARVRKAAIAAMMAATLTAATGCGVFGQQTSQQIDPPRAQPPGIGGELDQETVAVPDNAAQVTLYLSDRNGYIAPVTLLAPKEQGASLEQTALEMLVRDSDYTSQLPDGFEAVLPTGTEVNSVTVDPERELAIVDLSALFTGYNVQDERRIVESLTWTLTGFPGIEGVELWSEGVQLTEMPVDGFPLEEPLSRAVGINLERSLGVDVSRSMPVTLYFSAVSPLDEQYYVPVTRLVERADDAARAALEQLVAGPAPLTPLSGVMTPDVEVAEVTLENGVATVNLQDDAYSPQQPMPAEMLQSVILSVSDMTGAEQVMIQINGQSDVLDTNQRSYSEPVARPEAINALKS</sequence>
<reference evidence="3" key="1">
    <citation type="submission" date="2020-09" db="EMBL/GenBank/DDBJ databases">
        <title>A novel bacterium of genus Paenibacillus, isolated from South China Sea.</title>
        <authorList>
            <person name="Huang H."/>
            <person name="Mo K."/>
            <person name="Hu Y."/>
        </authorList>
    </citation>
    <scope>NUCLEOTIDE SEQUENCE</scope>
    <source>
        <strain evidence="3">IB182496</strain>
    </source>
</reference>
<keyword evidence="4" id="KW-1185">Reference proteome</keyword>
<organism evidence="3 4">
    <name type="scientific">Paenibacillus sabuli</name>
    <dbReference type="NCBI Taxonomy" id="2772509"/>
    <lineage>
        <taxon>Bacteria</taxon>
        <taxon>Bacillati</taxon>
        <taxon>Bacillota</taxon>
        <taxon>Bacilli</taxon>
        <taxon>Bacillales</taxon>
        <taxon>Paenibacillaceae</taxon>
        <taxon>Paenibacillus</taxon>
    </lineage>
</organism>
<dbReference type="Pfam" id="PF10646">
    <property type="entry name" value="Germane"/>
    <property type="match status" value="2"/>
</dbReference>
<proteinExistence type="predicted"/>
<protein>
    <submittedName>
        <fullName evidence="3">GerMN domain-containing protein</fullName>
    </submittedName>
</protein>
<evidence type="ECO:0000313" key="3">
    <source>
        <dbReference type="EMBL" id="MBD2844660.1"/>
    </source>
</evidence>
<gene>
    <name evidence="3" type="ORF">IDH44_05620</name>
</gene>
<feature type="chain" id="PRO_5038078766" evidence="1">
    <location>
        <begin position="23"/>
        <end position="351"/>
    </location>
</feature>
<comment type="caution">
    <text evidence="3">The sequence shown here is derived from an EMBL/GenBank/DDBJ whole genome shotgun (WGS) entry which is preliminary data.</text>
</comment>
<dbReference type="SMART" id="SM00909">
    <property type="entry name" value="Germane"/>
    <property type="match status" value="2"/>
</dbReference>
<name>A0A927BS39_9BACL</name>
<feature type="domain" description="GerMN" evidence="2">
    <location>
        <begin position="92"/>
        <end position="184"/>
    </location>
</feature>
<dbReference type="PROSITE" id="PS51257">
    <property type="entry name" value="PROKAR_LIPOPROTEIN"/>
    <property type="match status" value="1"/>
</dbReference>
<dbReference type="RefSeq" id="WP_190915511.1">
    <property type="nucleotide sequence ID" value="NZ_JACXIZ010000011.1"/>
</dbReference>
<accession>A0A927BS39</accession>
<dbReference type="Proteomes" id="UP000621560">
    <property type="component" value="Unassembled WGS sequence"/>
</dbReference>
<keyword evidence="1" id="KW-0732">Signal</keyword>
<dbReference type="EMBL" id="JACXIZ010000011">
    <property type="protein sequence ID" value="MBD2844660.1"/>
    <property type="molecule type" value="Genomic_DNA"/>
</dbReference>